<gene>
    <name evidence="1" type="ORF">ABQ292_07475</name>
</gene>
<name>A0ABV3XCC0_9ACTN</name>
<protein>
    <recommendedName>
        <fullName evidence="3">Homeodomain-like domain-containing protein</fullName>
    </recommendedName>
</protein>
<keyword evidence="2" id="KW-1185">Reference proteome</keyword>
<sequence length="108" mass="12387">MTPRQTQRRLTPEQAERLVAEYQAGKDIKALAVRWGMHRTTVAAQLRRAGVALRRQGVPTDRLDEAVQLYGAGWSCQRLAERYGCDDETVRQALKRVGIRLRAPWERT</sequence>
<reference evidence="1 2" key="1">
    <citation type="submission" date="2024-06" db="EMBL/GenBank/DDBJ databases">
        <title>Draft genome sequence of Geodermatophilus badlandi, a novel member of the Geodermatophilaceae isolated from badland sedimentary rocks in the Red desert, Wyoming, USA.</title>
        <authorList>
            <person name="Ben Tekaya S."/>
            <person name="Nouioui I."/>
            <person name="Flores G.M."/>
            <person name="Shaal M.N."/>
            <person name="Bredoire F."/>
            <person name="Basile F."/>
            <person name="Van Diepen L."/>
            <person name="Ward N.L."/>
        </authorList>
    </citation>
    <scope>NUCLEOTIDE SEQUENCE [LARGE SCALE GENOMIC DNA]</scope>
    <source>
        <strain evidence="1 2">WL48A</strain>
    </source>
</reference>
<evidence type="ECO:0008006" key="3">
    <source>
        <dbReference type="Google" id="ProtNLM"/>
    </source>
</evidence>
<comment type="caution">
    <text evidence="1">The sequence shown here is derived from an EMBL/GenBank/DDBJ whole genome shotgun (WGS) entry which is preliminary data.</text>
</comment>
<evidence type="ECO:0000313" key="2">
    <source>
        <dbReference type="Proteomes" id="UP001560045"/>
    </source>
</evidence>
<evidence type="ECO:0000313" key="1">
    <source>
        <dbReference type="EMBL" id="MEX5718209.1"/>
    </source>
</evidence>
<dbReference type="RefSeq" id="WP_369204828.1">
    <property type="nucleotide sequence ID" value="NZ_JBFNXQ010000016.1"/>
</dbReference>
<accession>A0ABV3XCC0</accession>
<dbReference type="EMBL" id="JBFNXQ010000016">
    <property type="protein sequence ID" value="MEX5718209.1"/>
    <property type="molecule type" value="Genomic_DNA"/>
</dbReference>
<dbReference type="Gene3D" id="1.10.10.60">
    <property type="entry name" value="Homeodomain-like"/>
    <property type="match status" value="2"/>
</dbReference>
<organism evidence="1 2">
    <name type="scientific">Geodermatophilus maliterrae</name>
    <dbReference type="NCBI Taxonomy" id="3162531"/>
    <lineage>
        <taxon>Bacteria</taxon>
        <taxon>Bacillati</taxon>
        <taxon>Actinomycetota</taxon>
        <taxon>Actinomycetes</taxon>
        <taxon>Geodermatophilales</taxon>
        <taxon>Geodermatophilaceae</taxon>
        <taxon>Geodermatophilus</taxon>
    </lineage>
</organism>
<dbReference type="Proteomes" id="UP001560045">
    <property type="component" value="Unassembled WGS sequence"/>
</dbReference>
<proteinExistence type="predicted"/>